<dbReference type="RefSeq" id="WP_171741751.1">
    <property type="nucleotide sequence ID" value="NZ_CP053435.1"/>
</dbReference>
<accession>A0A6M5YEZ7</accession>
<evidence type="ECO:0000259" key="2">
    <source>
        <dbReference type="Pfam" id="PF18962"/>
    </source>
</evidence>
<sequence length="1309" mass="134444">MQGRILYSWFFYCLCLIGLTVPGFAQIIVVNKVTPEAVCPGGSLSVPFSTTGAFGSTNVFRAQLSDANGAFPATPTVIGTLLLSPILPTNATISATIPKSAVAGSAYKVRIVSTTPSRVSSNTQPLTINAAPGPPSTSTPPQYCEGEKAEPLEATASSGGTLEWYGTDPTSTPTSKATVPNTNLVGLTPYYVGQNVDGCSSAPTSIAVTVNDRPNAPGTSPKAYCIGDVASPLSASPVAGATLNWYTTATGGTPSSVAPTPNTTKAGSTTYYVSQTLKNCEGPRATLVVTVNTLPDAPKATTPEPTCQDAPTKPLSAVADAGATLRWWGTSATGGTFTTTPTVPSNQASDTYYVSQEKSGCDGPRTAIVVTIKPLPAPPTTSPAPSYCQSATATALAASPSAGGTLNWYGANATGGTSTTIATTPSTASVGPTNYYVSQTVGGCESPRAAILVIVKPLPAAPVTISPTNLCQNKPAAPLTASPGSGGTLNWYGTNATGGTPSETAPTPPTSATGSTTFYVSQSVNGCEGPRASLRTVVYAVPAQPTTVAPSPYCEGTQATSLSAVGQNLRWYGTNPTGGMPSSTPTVPNTNLVGKTNYYVTQTTNGCESDRAAIPVQVKDTPDAPGVTGVDFCQNYPAPALSANFAANTTPSWYGTNSTGGTASPNAPVPANTNAGRTTYYVSQTLDGCESVRAGLTVNVKATPAAPGVSPIGFCNNGPSQQLVATGNNGSTIKWYDAADKLLDGAPIPATNTVGDQLYKATQVSSEGCESREKANLVVTIKPLPGPPSVANVAYCQSQPDQPEQNVAPLMANGQNLRWYNTDGNPFPTAPTPPISQTGVLNYQVSQTVNSCEGGKATLQVRINTTAAPTVARSLVSYCINDKAAPLQATAETNGSLRWIDPYGRVTPDAPVPATTNANVTPGGDPFYVYQIGANGCYSPRSTIRVIVNTTPTLALTGSASVNLGQWTPLALKFTGAPPFSYTLTGGYSGIANSTDTTIQVLPRNTTTYQVAAVANSCGNGLPGNPATAVVTVQVPTITTAALSSATLCTGNPLAIPFTTTGTFTSGNVFRAELVSVADTTKTFEVSTGAAGSPIVANLPVTLASGDYYVRVKASNPEIGIVGTNSQTVLTVRARPTALLAGTQSIYEGTPANLTVTFGGDGPWNLTYADSLRTYSLVTSVNPLIVEVRPARTTTYRIVSLTNNCGTGQVSGTATVSVLTVLGVEDLNLGPLVNVYPVPTAALLTVDIDASRARDPAVLSLTDSRGRAVMQQTSRLQRTELDLSNQPAGLYLLRVQVGDRQTVRKVLKQ</sequence>
<dbReference type="InterPro" id="IPR026444">
    <property type="entry name" value="Secre_tail"/>
</dbReference>
<dbReference type="NCBIfam" id="TIGR04183">
    <property type="entry name" value="Por_Secre_tail"/>
    <property type="match status" value="1"/>
</dbReference>
<dbReference type="KEGG" id="stae:HNV11_22205"/>
<name>A0A6M5YEZ7_9BACT</name>
<feature type="region of interest" description="Disordered" evidence="1">
    <location>
        <begin position="118"/>
        <end position="145"/>
    </location>
</feature>
<feature type="domain" description="Ig-like" evidence="3">
    <location>
        <begin position="376"/>
        <end position="457"/>
    </location>
</feature>
<dbReference type="Proteomes" id="UP000502756">
    <property type="component" value="Chromosome"/>
</dbReference>
<evidence type="ECO:0000259" key="3">
    <source>
        <dbReference type="Pfam" id="PF19081"/>
    </source>
</evidence>
<dbReference type="Pfam" id="PF19081">
    <property type="entry name" value="Ig_7"/>
    <property type="match status" value="6"/>
</dbReference>
<feature type="domain" description="Ig-like" evidence="3">
    <location>
        <begin position="295"/>
        <end position="374"/>
    </location>
</feature>
<feature type="region of interest" description="Disordered" evidence="1">
    <location>
        <begin position="472"/>
        <end position="517"/>
    </location>
</feature>
<feature type="compositionally biased region" description="Polar residues" evidence="1">
    <location>
        <begin position="118"/>
        <end position="127"/>
    </location>
</feature>
<evidence type="ECO:0000256" key="1">
    <source>
        <dbReference type="SAM" id="MobiDB-lite"/>
    </source>
</evidence>
<evidence type="ECO:0000313" key="4">
    <source>
        <dbReference type="EMBL" id="QJW91900.1"/>
    </source>
</evidence>
<feature type="domain" description="Ig-like" evidence="3">
    <location>
        <begin position="459"/>
        <end position="536"/>
    </location>
</feature>
<feature type="domain" description="Secretion system C-terminal sorting" evidence="2">
    <location>
        <begin position="1235"/>
        <end position="1306"/>
    </location>
</feature>
<dbReference type="EMBL" id="CP053435">
    <property type="protein sequence ID" value="QJW91900.1"/>
    <property type="molecule type" value="Genomic_DNA"/>
</dbReference>
<feature type="domain" description="Ig-like" evidence="3">
    <location>
        <begin position="132"/>
        <end position="211"/>
    </location>
</feature>
<keyword evidence="5" id="KW-1185">Reference proteome</keyword>
<feature type="domain" description="Ig-like" evidence="3">
    <location>
        <begin position="542"/>
        <end position="618"/>
    </location>
</feature>
<gene>
    <name evidence="4" type="ORF">HNV11_22205</name>
</gene>
<feature type="domain" description="Ig-like" evidence="3">
    <location>
        <begin position="214"/>
        <end position="292"/>
    </location>
</feature>
<evidence type="ECO:0000313" key="5">
    <source>
        <dbReference type="Proteomes" id="UP000502756"/>
    </source>
</evidence>
<dbReference type="InterPro" id="IPR044023">
    <property type="entry name" value="Ig_7"/>
</dbReference>
<feature type="compositionally biased region" description="Low complexity" evidence="1">
    <location>
        <begin position="497"/>
        <end position="517"/>
    </location>
</feature>
<dbReference type="Pfam" id="PF18962">
    <property type="entry name" value="Por_Secre_tail"/>
    <property type="match status" value="1"/>
</dbReference>
<reference evidence="4 5" key="1">
    <citation type="submission" date="2020-05" db="EMBL/GenBank/DDBJ databases">
        <title>Genome sequencing of Spirosoma sp. TS118.</title>
        <authorList>
            <person name="Lee J.-H."/>
            <person name="Jeong S."/>
            <person name="Zhao L."/>
            <person name="Jung J.-H."/>
            <person name="Kim M.-K."/>
            <person name="Lim S."/>
        </authorList>
    </citation>
    <scope>NUCLEOTIDE SEQUENCE [LARGE SCALE GENOMIC DNA]</scope>
    <source>
        <strain evidence="4 5">TS118</strain>
    </source>
</reference>
<proteinExistence type="predicted"/>
<protein>
    <submittedName>
        <fullName evidence="4">T9SS type A sorting domain-containing protein</fullName>
    </submittedName>
</protein>
<organism evidence="4 5">
    <name type="scientific">Spirosoma taeanense</name>
    <dbReference type="NCBI Taxonomy" id="2735870"/>
    <lineage>
        <taxon>Bacteria</taxon>
        <taxon>Pseudomonadati</taxon>
        <taxon>Bacteroidota</taxon>
        <taxon>Cytophagia</taxon>
        <taxon>Cytophagales</taxon>
        <taxon>Cytophagaceae</taxon>
        <taxon>Spirosoma</taxon>
    </lineage>
</organism>